<name>H2ZNC3_CIOSA</name>
<protein>
    <submittedName>
        <fullName evidence="2">Uncharacterized protein</fullName>
    </submittedName>
</protein>
<sequence>MPSKHNGRMRMSTQPFMMSHNRMMMSQNRIRPLGFFRAPVRPGMPPFSQPLQIRPPVSLAQGLPQWAGGRILGPMPTVIHPHLIPTHIPPPNMQPITPAPIVSIAASAPPNQPSTIPVIATINRDQPATKSGTPIPTVNHPIRKPADIDHQNRQVLFENRDSPTLSVKIRRSPSRSRSRSLSPYQRSSHRRTVLRPHRSRRRGKRSPTRKRSRRRTRSYSRSRSRSYSPPSRGRSPRREPQTKPG</sequence>
<dbReference type="Proteomes" id="UP000007875">
    <property type="component" value="Unassembled WGS sequence"/>
</dbReference>
<feature type="compositionally biased region" description="Basic residues" evidence="1">
    <location>
        <begin position="187"/>
        <end position="224"/>
    </location>
</feature>
<evidence type="ECO:0000313" key="3">
    <source>
        <dbReference type="Proteomes" id="UP000007875"/>
    </source>
</evidence>
<reference evidence="2" key="3">
    <citation type="submission" date="2025-09" db="UniProtKB">
        <authorList>
            <consortium name="Ensembl"/>
        </authorList>
    </citation>
    <scope>IDENTIFICATION</scope>
</reference>
<dbReference type="Ensembl" id="ENSCSAVT00000019296.1">
    <property type="protein sequence ID" value="ENSCSAVP00000019089.1"/>
    <property type="gene ID" value="ENSCSAVG00000011203.1"/>
</dbReference>
<dbReference type="AlphaFoldDB" id="H2ZNC3"/>
<evidence type="ECO:0000256" key="1">
    <source>
        <dbReference type="SAM" id="MobiDB-lite"/>
    </source>
</evidence>
<keyword evidence="3" id="KW-1185">Reference proteome</keyword>
<reference evidence="3" key="1">
    <citation type="submission" date="2003-08" db="EMBL/GenBank/DDBJ databases">
        <authorList>
            <person name="Birren B."/>
            <person name="Nusbaum C."/>
            <person name="Abebe A."/>
            <person name="Abouelleil A."/>
            <person name="Adekoya E."/>
            <person name="Ait-zahra M."/>
            <person name="Allen N."/>
            <person name="Allen T."/>
            <person name="An P."/>
            <person name="Anderson M."/>
            <person name="Anderson S."/>
            <person name="Arachchi H."/>
            <person name="Armbruster J."/>
            <person name="Bachantsang P."/>
            <person name="Baldwin J."/>
            <person name="Barry A."/>
            <person name="Bayul T."/>
            <person name="Blitshsteyn B."/>
            <person name="Bloom T."/>
            <person name="Blye J."/>
            <person name="Boguslavskiy L."/>
            <person name="Borowsky M."/>
            <person name="Boukhgalter B."/>
            <person name="Brunache A."/>
            <person name="Butler J."/>
            <person name="Calixte N."/>
            <person name="Calvo S."/>
            <person name="Camarata J."/>
            <person name="Campo K."/>
            <person name="Chang J."/>
            <person name="Cheshatsang Y."/>
            <person name="Citroen M."/>
            <person name="Collymore A."/>
            <person name="Considine T."/>
            <person name="Cook A."/>
            <person name="Cooke P."/>
            <person name="Corum B."/>
            <person name="Cuomo C."/>
            <person name="David R."/>
            <person name="Dawoe T."/>
            <person name="Degray S."/>
            <person name="Dodge S."/>
            <person name="Dooley K."/>
            <person name="Dorje P."/>
            <person name="Dorjee K."/>
            <person name="Dorris L."/>
            <person name="Duffey N."/>
            <person name="Dupes A."/>
            <person name="Elkins T."/>
            <person name="Engels R."/>
            <person name="Erickson J."/>
            <person name="Farina A."/>
            <person name="Faro S."/>
            <person name="Ferreira P."/>
            <person name="Fischer H."/>
            <person name="Fitzgerald M."/>
            <person name="Foley K."/>
            <person name="Gage D."/>
            <person name="Galagan J."/>
            <person name="Gearin G."/>
            <person name="Gnerre S."/>
            <person name="Gnirke A."/>
            <person name="Goyette A."/>
            <person name="Graham J."/>
            <person name="Grandbois E."/>
            <person name="Gyaltsen K."/>
            <person name="Hafez N."/>
            <person name="Hagopian D."/>
            <person name="Hagos B."/>
            <person name="Hall J."/>
            <person name="Hatcher B."/>
            <person name="Heller A."/>
            <person name="Higgins H."/>
            <person name="Honan T."/>
            <person name="Horn A."/>
            <person name="Houde N."/>
            <person name="Hughes L."/>
            <person name="Hulme W."/>
            <person name="Husby E."/>
            <person name="Iliev I."/>
            <person name="Jaffe D."/>
            <person name="Jones C."/>
            <person name="Kamal M."/>
            <person name="Kamat A."/>
            <person name="Kamvysselis M."/>
            <person name="Karlsson E."/>
            <person name="Kells C."/>
            <person name="Kieu A."/>
            <person name="Kisner P."/>
            <person name="Kodira C."/>
            <person name="Kulbokas E."/>
            <person name="Labutti K."/>
            <person name="Lama D."/>
            <person name="Landers T."/>
            <person name="Leger J."/>
            <person name="Levine S."/>
            <person name="Lewis D."/>
            <person name="Lewis T."/>
            <person name="Lindblad-toh K."/>
            <person name="Liu X."/>
            <person name="Lokyitsang T."/>
            <person name="Lokyitsang Y."/>
            <person name="Lucien O."/>
            <person name="Lui A."/>
            <person name="Ma L.J."/>
            <person name="Mabbitt R."/>
            <person name="Macdonald J."/>
            <person name="Maclean C."/>
            <person name="Major J."/>
            <person name="Manning J."/>
            <person name="Marabella R."/>
            <person name="Maru K."/>
            <person name="Matthews C."/>
            <person name="Mauceli E."/>
            <person name="Mccarthy M."/>
            <person name="Mcdonough S."/>
            <person name="Mcghee T."/>
            <person name="Meldrim J."/>
            <person name="Meneus L."/>
            <person name="Mesirov J."/>
            <person name="Mihalev A."/>
            <person name="Mihova T."/>
            <person name="Mikkelsen T."/>
            <person name="Mlenga V."/>
            <person name="Moru K."/>
            <person name="Mozes J."/>
            <person name="Mulrain L."/>
            <person name="Munson G."/>
            <person name="Naylor J."/>
            <person name="Newes C."/>
            <person name="Nguyen C."/>
            <person name="Nguyen N."/>
            <person name="Nguyen T."/>
            <person name="Nicol R."/>
            <person name="Nielsen C."/>
            <person name="Nizzari M."/>
            <person name="Norbu C."/>
            <person name="Norbu N."/>
            <person name="O'donnell P."/>
            <person name="Okoawo O."/>
            <person name="O'leary S."/>
            <person name="Omotosho B."/>
            <person name="O'neill K."/>
            <person name="Osman S."/>
            <person name="Parker S."/>
            <person name="Perrin D."/>
            <person name="Phunkhang P."/>
            <person name="Piqani B."/>
            <person name="Purcell S."/>
            <person name="Rachupka T."/>
            <person name="Ramasamy U."/>
            <person name="Rameau R."/>
            <person name="Ray V."/>
            <person name="Raymond C."/>
            <person name="Retta R."/>
            <person name="Richardson S."/>
            <person name="Rise C."/>
            <person name="Rodriguez J."/>
            <person name="Rogers J."/>
            <person name="Rogov P."/>
            <person name="Rutman M."/>
            <person name="Schupbach R."/>
            <person name="Seaman C."/>
            <person name="Settipalli S."/>
            <person name="Sharpe T."/>
            <person name="Sheridan J."/>
            <person name="Sherpa N."/>
            <person name="Shi J."/>
            <person name="Smirnov S."/>
            <person name="Smith C."/>
            <person name="Sougnez C."/>
            <person name="Spencer B."/>
            <person name="Stalker J."/>
            <person name="Stange-thomann N."/>
            <person name="Stavropoulos S."/>
            <person name="Stetson K."/>
            <person name="Stone C."/>
            <person name="Stone S."/>
            <person name="Stubbs M."/>
            <person name="Talamas J."/>
            <person name="Tchuinga P."/>
            <person name="Tenzing P."/>
            <person name="Tesfaye S."/>
            <person name="Theodore J."/>
            <person name="Thoulutsang Y."/>
            <person name="Topham K."/>
            <person name="Towey S."/>
            <person name="Tsamla T."/>
            <person name="Tsomo N."/>
            <person name="Vallee D."/>
            <person name="Vassiliev H."/>
            <person name="Venkataraman V."/>
            <person name="Vinson J."/>
            <person name="Vo A."/>
            <person name="Wade C."/>
            <person name="Wang S."/>
            <person name="Wangchuk T."/>
            <person name="Wangdi T."/>
            <person name="Whittaker C."/>
            <person name="Wilkinson J."/>
            <person name="Wu Y."/>
            <person name="Wyman D."/>
            <person name="Yadav S."/>
            <person name="Yang S."/>
            <person name="Yang X."/>
            <person name="Yeager S."/>
            <person name="Yee E."/>
            <person name="Young G."/>
            <person name="Zainoun J."/>
            <person name="Zembeck L."/>
            <person name="Zimmer A."/>
            <person name="Zody M."/>
            <person name="Lander E."/>
        </authorList>
    </citation>
    <scope>NUCLEOTIDE SEQUENCE [LARGE SCALE GENOMIC DNA]</scope>
</reference>
<proteinExistence type="predicted"/>
<dbReference type="HOGENOM" id="CLU_1135677_0_0_1"/>
<dbReference type="InParanoid" id="H2ZNC3"/>
<evidence type="ECO:0000313" key="2">
    <source>
        <dbReference type="Ensembl" id="ENSCSAVP00000019089.1"/>
    </source>
</evidence>
<feature type="region of interest" description="Disordered" evidence="1">
    <location>
        <begin position="126"/>
        <end position="245"/>
    </location>
</feature>
<organism evidence="2 3">
    <name type="scientific">Ciona savignyi</name>
    <name type="common">Pacific transparent sea squirt</name>
    <dbReference type="NCBI Taxonomy" id="51511"/>
    <lineage>
        <taxon>Eukaryota</taxon>
        <taxon>Metazoa</taxon>
        <taxon>Chordata</taxon>
        <taxon>Tunicata</taxon>
        <taxon>Ascidiacea</taxon>
        <taxon>Phlebobranchia</taxon>
        <taxon>Cionidae</taxon>
        <taxon>Ciona</taxon>
    </lineage>
</organism>
<accession>H2ZNC3</accession>
<feature type="compositionally biased region" description="Polar residues" evidence="1">
    <location>
        <begin position="126"/>
        <end position="136"/>
    </location>
</feature>
<feature type="compositionally biased region" description="Basic and acidic residues" evidence="1">
    <location>
        <begin position="236"/>
        <end position="245"/>
    </location>
</feature>
<feature type="compositionally biased region" description="Basic residues" evidence="1">
    <location>
        <begin position="168"/>
        <end position="178"/>
    </location>
</feature>
<reference evidence="2" key="2">
    <citation type="submission" date="2025-08" db="UniProtKB">
        <authorList>
            <consortium name="Ensembl"/>
        </authorList>
    </citation>
    <scope>IDENTIFICATION</scope>
</reference>